<proteinExistence type="predicted"/>
<dbReference type="InterPro" id="IPR029045">
    <property type="entry name" value="ClpP/crotonase-like_dom_sf"/>
</dbReference>
<protein>
    <recommendedName>
        <fullName evidence="2">3-hydroxyisobutyryl-CoA hydrolase</fullName>
        <ecNumber evidence="2">3.1.2.4</ecNumber>
    </recommendedName>
</protein>
<reference evidence="5 6" key="1">
    <citation type="journal article" date="2014" name="Genome Announc.">
        <title>Draft Genome Sequence of Magnetospirillum sp. Strain SO-1, a Freshwater Magnetotactic Bacterium Isolated from the Ol'khovka River, Russia.</title>
        <authorList>
            <person name="Grouzdev D.S."/>
            <person name="Dziuba M.V."/>
            <person name="Sukhacheva M.S."/>
            <person name="Mardanov A.V."/>
            <person name="Beletskiy A.V."/>
            <person name="Kuznetsov B.B."/>
            <person name="Skryabin K.G."/>
        </authorList>
    </citation>
    <scope>NUCLEOTIDE SEQUENCE [LARGE SCALE GENOMIC DNA]</scope>
    <source>
        <strain evidence="5 6">SO-1</strain>
    </source>
</reference>
<dbReference type="RefSeq" id="WP_008613326.1">
    <property type="nucleotide sequence ID" value="NZ_AONQ01000002.1"/>
</dbReference>
<name>M3AGU1_9PROT</name>
<keyword evidence="6" id="KW-1185">Reference proteome</keyword>
<evidence type="ECO:0000313" key="5">
    <source>
        <dbReference type="EMBL" id="EME71794.1"/>
    </source>
</evidence>
<keyword evidence="3" id="KW-0378">Hydrolase</keyword>
<dbReference type="AlphaFoldDB" id="M3AGU1"/>
<dbReference type="SUPFAM" id="SSF52096">
    <property type="entry name" value="ClpP/crotonase"/>
    <property type="match status" value="1"/>
</dbReference>
<accession>M3AGU1</accession>
<dbReference type="PANTHER" id="PTHR43176:SF3">
    <property type="entry name" value="3-HYDROXYISOBUTYRYL-COA HYDROLASE, MITOCHONDRIAL"/>
    <property type="match status" value="1"/>
</dbReference>
<sequence>MDGETVVTRDGRLGRIRLNRPKVLNALSAAQYHDITRCLAGWEDDPEIGVVLIEGEGERAFCAGGDIRMVWDAARRGNHGFNRDVFRTEYRLNRRIHRYPKPYVSLLDGICMGGGAGLSVNGDFRIATERTRFAMPETGIGFFPDVGATHFLNRCPGHVGLYLGLTGRQLGPADCLWAGIATHFVPADRLGELRLALAGAALAADSGEAVASVLARFHEEPGDGPLLRQLDGLERCFAHRRLGDVVEELRLDGGQWAWDTLAELSGRAPFSLAVTNRQLREGRGLDFDEALRREFRLAWHFLQGQDFLEGIRAQVVDKDRRPAWTPSSLAEVDELAVAAYFQPLGDNELPLP</sequence>
<dbReference type="NCBIfam" id="NF004127">
    <property type="entry name" value="PRK05617.1"/>
    <property type="match status" value="1"/>
</dbReference>
<evidence type="ECO:0000256" key="2">
    <source>
        <dbReference type="ARBA" id="ARBA00011915"/>
    </source>
</evidence>
<evidence type="ECO:0000313" key="6">
    <source>
        <dbReference type="Proteomes" id="UP000011744"/>
    </source>
</evidence>
<dbReference type="GO" id="GO:0003860">
    <property type="term" value="F:3-hydroxyisobutyryl-CoA hydrolase activity"/>
    <property type="evidence" value="ECO:0007669"/>
    <property type="project" value="UniProtKB-EC"/>
</dbReference>
<evidence type="ECO:0000259" key="4">
    <source>
        <dbReference type="Pfam" id="PF16113"/>
    </source>
</evidence>
<dbReference type="Gene3D" id="3.90.226.10">
    <property type="entry name" value="2-enoyl-CoA Hydratase, Chain A, domain 1"/>
    <property type="match status" value="1"/>
</dbReference>
<organism evidence="5 6">
    <name type="scientific">Paramagnetospirillum caucaseum</name>
    <dbReference type="NCBI Taxonomy" id="1244869"/>
    <lineage>
        <taxon>Bacteria</taxon>
        <taxon>Pseudomonadati</taxon>
        <taxon>Pseudomonadota</taxon>
        <taxon>Alphaproteobacteria</taxon>
        <taxon>Rhodospirillales</taxon>
        <taxon>Magnetospirillaceae</taxon>
        <taxon>Paramagnetospirillum</taxon>
    </lineage>
</organism>
<dbReference type="Proteomes" id="UP000011744">
    <property type="component" value="Unassembled WGS sequence"/>
</dbReference>
<evidence type="ECO:0000256" key="3">
    <source>
        <dbReference type="ARBA" id="ARBA00022801"/>
    </source>
</evidence>
<dbReference type="InterPro" id="IPR045004">
    <property type="entry name" value="ECH_dom"/>
</dbReference>
<dbReference type="GO" id="GO:0006574">
    <property type="term" value="P:L-valine catabolic process"/>
    <property type="evidence" value="ECO:0007669"/>
    <property type="project" value="TreeGrafter"/>
</dbReference>
<feature type="domain" description="Enoyl-CoA hydratase/isomerase" evidence="4">
    <location>
        <begin position="14"/>
        <end position="341"/>
    </location>
</feature>
<dbReference type="STRING" id="1244869.H261_01057"/>
<comment type="caution">
    <text evidence="5">The sequence shown here is derived from an EMBL/GenBank/DDBJ whole genome shotgun (WGS) entry which is preliminary data.</text>
</comment>
<dbReference type="OrthoDB" id="9790967at2"/>
<evidence type="ECO:0000256" key="1">
    <source>
        <dbReference type="ARBA" id="ARBA00001709"/>
    </source>
</evidence>
<dbReference type="EMBL" id="AONQ01000002">
    <property type="protein sequence ID" value="EME71794.1"/>
    <property type="molecule type" value="Genomic_DNA"/>
</dbReference>
<dbReference type="PANTHER" id="PTHR43176">
    <property type="entry name" value="3-HYDROXYISOBUTYRYL-COA HYDROLASE-RELATED"/>
    <property type="match status" value="1"/>
</dbReference>
<dbReference type="CDD" id="cd06558">
    <property type="entry name" value="crotonase-like"/>
    <property type="match status" value="1"/>
</dbReference>
<dbReference type="PATRIC" id="fig|1244869.3.peg.203"/>
<comment type="catalytic activity">
    <reaction evidence="1">
        <text>3-hydroxy-2-methylpropanoyl-CoA + H2O = 3-hydroxy-2-methylpropanoate + CoA + H(+)</text>
        <dbReference type="Rhea" id="RHEA:20888"/>
        <dbReference type="ChEBI" id="CHEBI:11805"/>
        <dbReference type="ChEBI" id="CHEBI:15377"/>
        <dbReference type="ChEBI" id="CHEBI:15378"/>
        <dbReference type="ChEBI" id="CHEBI:57287"/>
        <dbReference type="ChEBI" id="CHEBI:57340"/>
        <dbReference type="EC" id="3.1.2.4"/>
    </reaction>
</comment>
<dbReference type="eggNOG" id="COG1024">
    <property type="taxonomic scope" value="Bacteria"/>
</dbReference>
<dbReference type="EC" id="3.1.2.4" evidence="2"/>
<dbReference type="Pfam" id="PF16113">
    <property type="entry name" value="ECH_2"/>
    <property type="match status" value="1"/>
</dbReference>
<gene>
    <name evidence="5" type="ORF">H261_01057</name>
</gene>
<dbReference type="InterPro" id="IPR032259">
    <property type="entry name" value="HIBYL-CoA-H"/>
</dbReference>